<dbReference type="Pfam" id="PF00534">
    <property type="entry name" value="Glycos_transf_1"/>
    <property type="match status" value="1"/>
</dbReference>
<gene>
    <name evidence="4" type="ORF">HDF10_000144</name>
</gene>
<protein>
    <submittedName>
        <fullName evidence="4">Glycosyltransferase involved in cell wall biosynthesis</fullName>
    </submittedName>
</protein>
<evidence type="ECO:0000259" key="2">
    <source>
        <dbReference type="Pfam" id="PF00534"/>
    </source>
</evidence>
<evidence type="ECO:0000256" key="1">
    <source>
        <dbReference type="ARBA" id="ARBA00022679"/>
    </source>
</evidence>
<proteinExistence type="predicted"/>
<organism evidence="4 5">
    <name type="scientific">Tunturiibacter lichenicola</name>
    <dbReference type="NCBI Taxonomy" id="2051959"/>
    <lineage>
        <taxon>Bacteria</taxon>
        <taxon>Pseudomonadati</taxon>
        <taxon>Acidobacteriota</taxon>
        <taxon>Terriglobia</taxon>
        <taxon>Terriglobales</taxon>
        <taxon>Acidobacteriaceae</taxon>
        <taxon>Tunturiibacter</taxon>
    </lineage>
</organism>
<keyword evidence="1" id="KW-0808">Transferase</keyword>
<dbReference type="Gene3D" id="3.40.50.2000">
    <property type="entry name" value="Glycogen Phosphorylase B"/>
    <property type="match status" value="2"/>
</dbReference>
<sequence>MRILINAMGVTKRKAGVGVYAKSLIDLLVSNDKIHLFVLAQDDDSDFDYQSLPNVTVLWVPSNLLRTPLIRLIFEQVVLPLILWKHHIDVVHSLHYSFPLISGRAKNVVTIHDMTSFSMPEVHLTFKRLYYRAFIRAAARLADALIFVSQSARSDLIARFGPPKGISVVIHHGKSDSFSPCWDQEPLQQVRNKYGLPSRFILYVGTIEPRKNLVRLVEAFSEIAALHPDTALVIAGSKGWMYDSLFECVSRLQLEARIFFPGFVAEEDKRFLICAADVFAYISLYEGFGLPVLEALACGIPTLTSNTSSLPEVAGVAALAVDPMDVEQIAFSLNRLLSDSVLRQELNKASLLQAAGFTWQKTAACTIRVYRDTLDNAIAELV</sequence>
<dbReference type="CDD" id="cd03809">
    <property type="entry name" value="GT4_MtfB-like"/>
    <property type="match status" value="1"/>
</dbReference>
<comment type="caution">
    <text evidence="4">The sequence shown here is derived from an EMBL/GenBank/DDBJ whole genome shotgun (WGS) entry which is preliminary data.</text>
</comment>
<feature type="domain" description="Glycosyl transferase family 1" evidence="2">
    <location>
        <begin position="198"/>
        <end position="349"/>
    </location>
</feature>
<dbReference type="InterPro" id="IPR028098">
    <property type="entry name" value="Glyco_trans_4-like_N"/>
</dbReference>
<dbReference type="GO" id="GO:0016757">
    <property type="term" value="F:glycosyltransferase activity"/>
    <property type="evidence" value="ECO:0007669"/>
    <property type="project" value="InterPro"/>
</dbReference>
<evidence type="ECO:0000313" key="5">
    <source>
        <dbReference type="Proteomes" id="UP000569092"/>
    </source>
</evidence>
<dbReference type="Pfam" id="PF13439">
    <property type="entry name" value="Glyco_transf_4"/>
    <property type="match status" value="1"/>
</dbReference>
<feature type="domain" description="Glycosyltransferase subfamily 4-like N-terminal" evidence="3">
    <location>
        <begin position="16"/>
        <end position="173"/>
    </location>
</feature>
<dbReference type="FunFam" id="3.40.50.2000:FF:000119">
    <property type="entry name" value="Glycosyl transferase group 1"/>
    <property type="match status" value="1"/>
</dbReference>
<dbReference type="PANTHER" id="PTHR46401:SF2">
    <property type="entry name" value="GLYCOSYLTRANSFERASE WBBK-RELATED"/>
    <property type="match status" value="1"/>
</dbReference>
<dbReference type="AlphaFoldDB" id="A0A7W8J6I0"/>
<dbReference type="GO" id="GO:0009103">
    <property type="term" value="P:lipopolysaccharide biosynthetic process"/>
    <property type="evidence" value="ECO:0007669"/>
    <property type="project" value="TreeGrafter"/>
</dbReference>
<dbReference type="InterPro" id="IPR001296">
    <property type="entry name" value="Glyco_trans_1"/>
</dbReference>
<dbReference type="Proteomes" id="UP000569092">
    <property type="component" value="Unassembled WGS sequence"/>
</dbReference>
<dbReference type="PANTHER" id="PTHR46401">
    <property type="entry name" value="GLYCOSYLTRANSFERASE WBBK-RELATED"/>
    <property type="match status" value="1"/>
</dbReference>
<dbReference type="EMBL" id="JACHDZ010000001">
    <property type="protein sequence ID" value="MBB5342194.1"/>
    <property type="molecule type" value="Genomic_DNA"/>
</dbReference>
<evidence type="ECO:0000259" key="3">
    <source>
        <dbReference type="Pfam" id="PF13439"/>
    </source>
</evidence>
<reference evidence="4 5" key="1">
    <citation type="submission" date="2020-08" db="EMBL/GenBank/DDBJ databases">
        <title>Genomic Encyclopedia of Type Strains, Phase IV (KMG-V): Genome sequencing to study the core and pangenomes of soil and plant-associated prokaryotes.</title>
        <authorList>
            <person name="Whitman W."/>
        </authorList>
    </citation>
    <scope>NUCLEOTIDE SEQUENCE [LARGE SCALE GENOMIC DNA]</scope>
    <source>
        <strain evidence="4 5">M8US30</strain>
    </source>
</reference>
<dbReference type="SUPFAM" id="SSF53756">
    <property type="entry name" value="UDP-Glycosyltransferase/glycogen phosphorylase"/>
    <property type="match status" value="1"/>
</dbReference>
<accession>A0A7W8J6I0</accession>
<name>A0A7W8J6I0_9BACT</name>
<evidence type="ECO:0000313" key="4">
    <source>
        <dbReference type="EMBL" id="MBB5342194.1"/>
    </source>
</evidence>